<dbReference type="InterPro" id="IPR013815">
    <property type="entry name" value="ATP_grasp_subdomain_1"/>
</dbReference>
<dbReference type="STRING" id="648996.Theam_1377"/>
<feature type="domain" description="ATP-grasp" evidence="5">
    <location>
        <begin position="9"/>
        <end position="209"/>
    </location>
</feature>
<dbReference type="GO" id="GO:0016874">
    <property type="term" value="F:ligase activity"/>
    <property type="evidence" value="ECO:0007669"/>
    <property type="project" value="UniProtKB-KW"/>
</dbReference>
<keyword evidence="2 4" id="KW-0547">Nucleotide-binding</keyword>
<name>E8T3T3_THEA1</name>
<dbReference type="GO" id="GO:0005524">
    <property type="term" value="F:ATP binding"/>
    <property type="evidence" value="ECO:0007669"/>
    <property type="project" value="UniProtKB-UniRule"/>
</dbReference>
<evidence type="ECO:0000313" key="7">
    <source>
        <dbReference type="Proteomes" id="UP000006362"/>
    </source>
</evidence>
<dbReference type="Gene3D" id="3.30.470.20">
    <property type="entry name" value="ATP-grasp fold, B domain"/>
    <property type="match status" value="1"/>
</dbReference>
<dbReference type="KEGG" id="tam:Theam_1377"/>
<protein>
    <submittedName>
        <fullName evidence="6">CoA-binding domain protein</fullName>
    </submittedName>
</protein>
<dbReference type="HOGENOM" id="CLU_007415_2_2_0"/>
<dbReference type="InterPro" id="IPR003781">
    <property type="entry name" value="CoA-bd"/>
</dbReference>
<evidence type="ECO:0000256" key="3">
    <source>
        <dbReference type="ARBA" id="ARBA00022840"/>
    </source>
</evidence>
<dbReference type="EMBL" id="CP002444">
    <property type="protein sequence ID" value="ADU97340.1"/>
    <property type="molecule type" value="Genomic_DNA"/>
</dbReference>
<dbReference type="Gene3D" id="3.30.1490.20">
    <property type="entry name" value="ATP-grasp fold, A domain"/>
    <property type="match status" value="1"/>
</dbReference>
<dbReference type="Pfam" id="PF13607">
    <property type="entry name" value="Succ_CoA_lig"/>
    <property type="match status" value="1"/>
</dbReference>
<proteinExistence type="predicted"/>
<dbReference type="SUPFAM" id="SSF56059">
    <property type="entry name" value="Glutathione synthetase ATP-binding domain-like"/>
    <property type="match status" value="1"/>
</dbReference>
<dbReference type="Gene3D" id="3.40.50.720">
    <property type="entry name" value="NAD(P)-binding Rossmann-like Domain"/>
    <property type="match status" value="1"/>
</dbReference>
<keyword evidence="7" id="KW-1185">Reference proteome</keyword>
<dbReference type="InterPro" id="IPR011761">
    <property type="entry name" value="ATP-grasp"/>
</dbReference>
<evidence type="ECO:0000256" key="1">
    <source>
        <dbReference type="ARBA" id="ARBA00022598"/>
    </source>
</evidence>
<evidence type="ECO:0000256" key="2">
    <source>
        <dbReference type="ARBA" id="ARBA00022741"/>
    </source>
</evidence>
<evidence type="ECO:0000259" key="5">
    <source>
        <dbReference type="PROSITE" id="PS50975"/>
    </source>
</evidence>
<dbReference type="InterPro" id="IPR036291">
    <property type="entry name" value="NAD(P)-bd_dom_sf"/>
</dbReference>
<dbReference type="RefSeq" id="WP_013538126.1">
    <property type="nucleotide sequence ID" value="NC_014926.1"/>
</dbReference>
<dbReference type="AlphaFoldDB" id="E8T3T3"/>
<sequence>MFLTEPQVYELLERYGIETPRHRTFKRGEEVEWHLFPAVVKVVSPKIVHKSSVGGVVFVEGPKELQRAVEELFRKFPDAQQVIVEEKLSGIEAFLGVKRDPSFLHLIAVGLGGVLVELLKDPVFIPLSASRSETEKKIAETKLYRLVKGYRNFKGNLDLLLELIEKLKKLLKENPEIAEMDLNPLFITENRVVPADGRAVTEPPPERPKFRPLPKELFRPRTVAVIGASTNPKKVGYALVRNLEQFQGKVFPVNPKHEKVLDFKCYPSILAVPEPVDCALVAIPAKGVPEVIRECGKKGVKLAVVISAGFGETGEEGRKLQEELKRAAAESGIRVLGPNTLGFIVPGLKLNASFSTVTPPPGETSFLSQSGALITAVIDKAAEERFGFSEIISLGNQADIEITETLELATRDPSTKVVLSYVEGLKLGAELLNFLNRKPCIFIKAGRSESGRRAAASHTGSLAGNYKLFKDAVETKGGIVVDSLEEAFDTANLLSTYGGIRGRRLLVITNAGGPGTLAADYAEAEGLKLADISAAVEELSRGLPPNWSRINPIDLIGDATSDRYRFAFKTVEKLNTWDAALVIVTPQSMTDVPEIAYEIVKFKERSRRAVVACLMGGHSVKGGREILKNNRVPNYPDPYRAVKSIRRGVWNGLSSSEARQEKA</sequence>
<accession>E8T3T3</accession>
<dbReference type="SMART" id="SM00881">
    <property type="entry name" value="CoA_binding"/>
    <property type="match status" value="1"/>
</dbReference>
<dbReference type="PANTHER" id="PTHR43334:SF1">
    <property type="entry name" value="3-HYDROXYPROPIONATE--COA LIGASE [ADP-FORMING]"/>
    <property type="match status" value="1"/>
</dbReference>
<dbReference type="eggNOG" id="COG1042">
    <property type="taxonomic scope" value="Bacteria"/>
</dbReference>
<dbReference type="SUPFAM" id="SSF51735">
    <property type="entry name" value="NAD(P)-binding Rossmann-fold domains"/>
    <property type="match status" value="1"/>
</dbReference>
<dbReference type="eggNOG" id="COG0151">
    <property type="taxonomic scope" value="Bacteria"/>
</dbReference>
<gene>
    <name evidence="6" type="ordered locus">Theam_1377</name>
</gene>
<dbReference type="InterPro" id="IPR051538">
    <property type="entry name" value="Acyl-CoA_Synth/Transferase"/>
</dbReference>
<dbReference type="PANTHER" id="PTHR43334">
    <property type="entry name" value="ACETATE--COA LIGASE [ADP-FORMING]"/>
    <property type="match status" value="1"/>
</dbReference>
<organism evidence="6 7">
    <name type="scientific">Thermovibrio ammonificans (strain DSM 15698 / JCM 12110 / HB-1)</name>
    <dbReference type="NCBI Taxonomy" id="648996"/>
    <lineage>
        <taxon>Bacteria</taxon>
        <taxon>Pseudomonadati</taxon>
        <taxon>Aquificota</taxon>
        <taxon>Aquificia</taxon>
        <taxon>Desulfurobacteriales</taxon>
        <taxon>Desulfurobacteriaceae</taxon>
        <taxon>Thermovibrio</taxon>
    </lineage>
</organism>
<dbReference type="InterPro" id="IPR032875">
    <property type="entry name" value="Succ_CoA_lig_flav_dom"/>
</dbReference>
<dbReference type="OrthoDB" id="9807426at2"/>
<reference evidence="6" key="1">
    <citation type="submission" date="2011-01" db="EMBL/GenBank/DDBJ databases">
        <title>Complete sequence of chromosome of Thermovibrio ammonificans HB-1.</title>
        <authorList>
            <consortium name="US DOE Joint Genome Institute"/>
            <person name="Lucas S."/>
            <person name="Copeland A."/>
            <person name="Lapidus A."/>
            <person name="Cheng J.-F."/>
            <person name="Goodwin L."/>
            <person name="Pitluck S."/>
            <person name="Davenport K."/>
            <person name="Detter J.C."/>
            <person name="Han C."/>
            <person name="Tapia R."/>
            <person name="Land M."/>
            <person name="Hauser L."/>
            <person name="Kyrpides N."/>
            <person name="Ivanova N."/>
            <person name="Ovchinnikova G."/>
            <person name="Vetriani C."/>
            <person name="Woyke T."/>
        </authorList>
    </citation>
    <scope>NUCLEOTIDE SEQUENCE [LARGE SCALE GENOMIC DNA]</scope>
    <source>
        <strain evidence="6">HB-1</strain>
    </source>
</reference>
<dbReference type="Pfam" id="PF13380">
    <property type="entry name" value="CoA_binding_2"/>
    <property type="match status" value="1"/>
</dbReference>
<evidence type="ECO:0000256" key="4">
    <source>
        <dbReference type="PROSITE-ProRule" id="PRU00409"/>
    </source>
</evidence>
<dbReference type="Proteomes" id="UP000006362">
    <property type="component" value="Chromosome"/>
</dbReference>
<dbReference type="SUPFAM" id="SSF52210">
    <property type="entry name" value="Succinyl-CoA synthetase domains"/>
    <property type="match status" value="2"/>
</dbReference>
<keyword evidence="3 4" id="KW-0067">ATP-binding</keyword>
<dbReference type="Gene3D" id="3.40.50.261">
    <property type="entry name" value="Succinyl-CoA synthetase domains"/>
    <property type="match status" value="2"/>
</dbReference>
<evidence type="ECO:0000313" key="6">
    <source>
        <dbReference type="EMBL" id="ADU97340.1"/>
    </source>
</evidence>
<dbReference type="Pfam" id="PF13549">
    <property type="entry name" value="ATP-grasp_5"/>
    <property type="match status" value="1"/>
</dbReference>
<dbReference type="GO" id="GO:0046872">
    <property type="term" value="F:metal ion binding"/>
    <property type="evidence" value="ECO:0007669"/>
    <property type="project" value="InterPro"/>
</dbReference>
<dbReference type="InterPro" id="IPR016102">
    <property type="entry name" value="Succinyl-CoA_synth-like"/>
</dbReference>
<keyword evidence="1" id="KW-0436">Ligase</keyword>
<dbReference type="PROSITE" id="PS50975">
    <property type="entry name" value="ATP_GRASP"/>
    <property type="match status" value="1"/>
</dbReference>